<proteinExistence type="predicted"/>
<sequence length="75" mass="8579">MEVVIVILAVLLMIGAYFVIGRLAIPARERLPVRALGLRGIFWTVMRAVRYLSPRSSRSQERTEHRSDERKKDGA</sequence>
<keyword evidence="2" id="KW-1133">Transmembrane helix</keyword>
<name>A0ABP8EKA8_9MICO</name>
<reference evidence="4" key="1">
    <citation type="journal article" date="2019" name="Int. J. Syst. Evol. Microbiol.">
        <title>The Global Catalogue of Microorganisms (GCM) 10K type strain sequencing project: providing services to taxonomists for standard genome sequencing and annotation.</title>
        <authorList>
            <consortium name="The Broad Institute Genomics Platform"/>
            <consortium name="The Broad Institute Genome Sequencing Center for Infectious Disease"/>
            <person name="Wu L."/>
            <person name="Ma J."/>
        </authorList>
    </citation>
    <scope>NUCLEOTIDE SEQUENCE [LARGE SCALE GENOMIC DNA]</scope>
    <source>
        <strain evidence="4">JCM 17458</strain>
    </source>
</reference>
<keyword evidence="2" id="KW-0812">Transmembrane</keyword>
<protein>
    <submittedName>
        <fullName evidence="3">Uncharacterized protein</fullName>
    </submittedName>
</protein>
<dbReference type="Proteomes" id="UP001501586">
    <property type="component" value="Unassembled WGS sequence"/>
</dbReference>
<evidence type="ECO:0000256" key="1">
    <source>
        <dbReference type="SAM" id="MobiDB-lite"/>
    </source>
</evidence>
<feature type="region of interest" description="Disordered" evidence="1">
    <location>
        <begin position="54"/>
        <end position="75"/>
    </location>
</feature>
<dbReference type="EMBL" id="BAABAZ010000006">
    <property type="protein sequence ID" value="GAA4284403.1"/>
    <property type="molecule type" value="Genomic_DNA"/>
</dbReference>
<comment type="caution">
    <text evidence="3">The sequence shown here is derived from an EMBL/GenBank/DDBJ whole genome shotgun (WGS) entry which is preliminary data.</text>
</comment>
<evidence type="ECO:0000256" key="2">
    <source>
        <dbReference type="SAM" id="Phobius"/>
    </source>
</evidence>
<evidence type="ECO:0000313" key="3">
    <source>
        <dbReference type="EMBL" id="GAA4284403.1"/>
    </source>
</evidence>
<accession>A0ABP8EKA8</accession>
<keyword evidence="4" id="KW-1185">Reference proteome</keyword>
<feature type="compositionally biased region" description="Basic and acidic residues" evidence="1">
    <location>
        <begin position="58"/>
        <end position="75"/>
    </location>
</feature>
<keyword evidence="2" id="KW-0472">Membrane</keyword>
<evidence type="ECO:0000313" key="4">
    <source>
        <dbReference type="Proteomes" id="UP001501586"/>
    </source>
</evidence>
<dbReference type="RefSeq" id="WP_236866245.1">
    <property type="nucleotide sequence ID" value="NZ_BAABAZ010000006.1"/>
</dbReference>
<feature type="transmembrane region" description="Helical" evidence="2">
    <location>
        <begin position="6"/>
        <end position="25"/>
    </location>
</feature>
<gene>
    <name evidence="3" type="ORF">GCM10022261_19340</name>
</gene>
<organism evidence="3 4">
    <name type="scientific">Brevibacterium daeguense</name>
    <dbReference type="NCBI Taxonomy" id="909936"/>
    <lineage>
        <taxon>Bacteria</taxon>
        <taxon>Bacillati</taxon>
        <taxon>Actinomycetota</taxon>
        <taxon>Actinomycetes</taxon>
        <taxon>Micrococcales</taxon>
        <taxon>Brevibacteriaceae</taxon>
        <taxon>Brevibacterium</taxon>
    </lineage>
</organism>